<keyword evidence="2" id="KW-1185">Reference proteome</keyword>
<sequence>MFTWKDYVRHILGKSSIEWGRLTRIFLHYMGVIHWKFCPSLHYMGVIHWGLLKLPTYAALVEDPEFCKYIDLYAKLIKHLRHRFIATRPLLS</sequence>
<gene>
    <name evidence="1" type="ORF">DVH24_021736</name>
</gene>
<comment type="caution">
    <text evidence="1">The sequence shown here is derived from an EMBL/GenBank/DDBJ whole genome shotgun (WGS) entry which is preliminary data.</text>
</comment>
<proteinExistence type="predicted"/>
<evidence type="ECO:0000313" key="1">
    <source>
        <dbReference type="EMBL" id="RXI09967.1"/>
    </source>
</evidence>
<reference evidence="1 2" key="1">
    <citation type="submission" date="2018-10" db="EMBL/GenBank/DDBJ databases">
        <title>A high-quality apple genome assembly.</title>
        <authorList>
            <person name="Hu J."/>
        </authorList>
    </citation>
    <scope>NUCLEOTIDE SEQUENCE [LARGE SCALE GENOMIC DNA]</scope>
    <source>
        <strain evidence="2">cv. HFTH1</strain>
        <tissue evidence="1">Young leaf</tissue>
    </source>
</reference>
<evidence type="ECO:0000313" key="2">
    <source>
        <dbReference type="Proteomes" id="UP000290289"/>
    </source>
</evidence>
<organism evidence="1 2">
    <name type="scientific">Malus domestica</name>
    <name type="common">Apple</name>
    <name type="synonym">Pyrus malus</name>
    <dbReference type="NCBI Taxonomy" id="3750"/>
    <lineage>
        <taxon>Eukaryota</taxon>
        <taxon>Viridiplantae</taxon>
        <taxon>Streptophyta</taxon>
        <taxon>Embryophyta</taxon>
        <taxon>Tracheophyta</taxon>
        <taxon>Spermatophyta</taxon>
        <taxon>Magnoliopsida</taxon>
        <taxon>eudicotyledons</taxon>
        <taxon>Gunneridae</taxon>
        <taxon>Pentapetalae</taxon>
        <taxon>rosids</taxon>
        <taxon>fabids</taxon>
        <taxon>Rosales</taxon>
        <taxon>Rosaceae</taxon>
        <taxon>Amygdaloideae</taxon>
        <taxon>Maleae</taxon>
        <taxon>Malus</taxon>
    </lineage>
</organism>
<name>A0A498KQR9_MALDO</name>
<dbReference type="Proteomes" id="UP000290289">
    <property type="component" value="Unassembled WGS sequence"/>
</dbReference>
<dbReference type="EMBL" id="RDQH01000080">
    <property type="protein sequence ID" value="RXI09967.1"/>
    <property type="molecule type" value="Genomic_DNA"/>
</dbReference>
<protein>
    <submittedName>
        <fullName evidence="1">Uncharacterized protein</fullName>
    </submittedName>
</protein>
<dbReference type="AlphaFoldDB" id="A0A498KQR9"/>
<accession>A0A498KQR9</accession>